<evidence type="ECO:0000256" key="4">
    <source>
        <dbReference type="ARBA" id="ARBA00022840"/>
    </source>
</evidence>
<evidence type="ECO:0000256" key="5">
    <source>
        <dbReference type="ARBA" id="ARBA00022967"/>
    </source>
</evidence>
<dbReference type="InterPro" id="IPR050093">
    <property type="entry name" value="ABC_SmlMolc_Importer"/>
</dbReference>
<dbReference type="Pfam" id="PF17850">
    <property type="entry name" value="CysA_C_terminal"/>
    <property type="match status" value="1"/>
</dbReference>
<dbReference type="NCBIfam" id="TIGR00968">
    <property type="entry name" value="3a0106s01"/>
    <property type="match status" value="1"/>
</dbReference>
<evidence type="ECO:0000256" key="1">
    <source>
        <dbReference type="ARBA" id="ARBA00022448"/>
    </source>
</evidence>
<evidence type="ECO:0000313" key="10">
    <source>
        <dbReference type="Proteomes" id="UP000217785"/>
    </source>
</evidence>
<dbReference type="InterPro" id="IPR027417">
    <property type="entry name" value="P-loop_NTPase"/>
</dbReference>
<accession>A0A292YGX0</accession>
<dbReference type="InterPro" id="IPR003439">
    <property type="entry name" value="ABC_transporter-like_ATP-bd"/>
</dbReference>
<dbReference type="OrthoDB" id="2374252at2"/>
<protein>
    <submittedName>
        <fullName evidence="9">Sulfate ABC transporter ATP-binding protein</fullName>
    </submittedName>
</protein>
<dbReference type="InterPro" id="IPR008995">
    <property type="entry name" value="Mo/tungstate-bd_C_term_dom"/>
</dbReference>
<keyword evidence="2" id="KW-1003">Cell membrane</keyword>
<dbReference type="PANTHER" id="PTHR42781">
    <property type="entry name" value="SPERMIDINE/PUTRESCINE IMPORT ATP-BINDING PROTEIN POTA"/>
    <property type="match status" value="1"/>
</dbReference>
<dbReference type="GO" id="GO:0016887">
    <property type="term" value="F:ATP hydrolysis activity"/>
    <property type="evidence" value="ECO:0007669"/>
    <property type="project" value="InterPro"/>
</dbReference>
<dbReference type="FunFam" id="3.40.50.300:FF:000227">
    <property type="entry name" value="Sulfate/thiosulfate import ATP-binding protein CysA"/>
    <property type="match status" value="1"/>
</dbReference>
<dbReference type="InterPro" id="IPR003593">
    <property type="entry name" value="AAA+_ATPase"/>
</dbReference>
<sequence length="384" mass="42980">MSIEVRNITKKYGSFTVIQNLNLEIPTGELVVLLGPSGSGKTTLLRAIAGLERTDIGQILLNGEDATHLGPRDRGIGFVFQNYALFRHMNVFENVAFGLRVRPRKLRPSEKEIRDRVHELLKLVQLEEFAKRFPSQLSGGQCQRVALARALAVEPKVLLLDEPFGALDAKVRQELRSWLRNIHDELHITSVFVTHDQEEALEVADRIVVINEGQIEQVGTPEEVYTHPATPFVYNFIGRVNVISGQVQEGRIRIGNLEAEVPEGFGTSAICYVRPHDIEIETQRENQSENQSTNAIEATIRHINIIGPVARLDLKRSDTGEFIQAEISNDMYQRLGLKVNQPVYVKFRNLKVFAQEKSLGKGPQDDSEALPVGSVSLNANLHVS</sequence>
<evidence type="ECO:0000256" key="2">
    <source>
        <dbReference type="ARBA" id="ARBA00022475"/>
    </source>
</evidence>
<dbReference type="PROSITE" id="PS50893">
    <property type="entry name" value="ABC_TRANSPORTER_2"/>
    <property type="match status" value="1"/>
</dbReference>
<comment type="caution">
    <text evidence="9">The sequence shown here is derived from an EMBL/GenBank/DDBJ whole genome shotgun (WGS) entry which is preliminary data.</text>
</comment>
<evidence type="ECO:0000256" key="7">
    <source>
        <dbReference type="ARBA" id="ARBA00023136"/>
    </source>
</evidence>
<reference evidence="10" key="1">
    <citation type="submission" date="2017-07" db="EMBL/GenBank/DDBJ databases">
        <title>Draft genome sequence of Effusibacillus lacus strain skLN1.</title>
        <authorList>
            <person name="Watanabe M."/>
            <person name="Kojima H."/>
            <person name="Fukui M."/>
        </authorList>
    </citation>
    <scope>NUCLEOTIDE SEQUENCE [LARGE SCALE GENOMIC DNA]</scope>
    <source>
        <strain evidence="10">skLN1</strain>
    </source>
</reference>
<keyword evidence="4 9" id="KW-0067">ATP-binding</keyword>
<dbReference type="InterPro" id="IPR017871">
    <property type="entry name" value="ABC_transporter-like_CS"/>
</dbReference>
<dbReference type="CDD" id="cd03296">
    <property type="entry name" value="ABC_CysA_sulfate_importer"/>
    <property type="match status" value="1"/>
</dbReference>
<dbReference type="Gene3D" id="3.40.50.300">
    <property type="entry name" value="P-loop containing nucleotide triphosphate hydrolases"/>
    <property type="match status" value="1"/>
</dbReference>
<dbReference type="GO" id="GO:0015419">
    <property type="term" value="F:ABC-type sulfate transporter activity"/>
    <property type="evidence" value="ECO:0007669"/>
    <property type="project" value="InterPro"/>
</dbReference>
<gene>
    <name evidence="9" type="ORF">EFBL_0342</name>
</gene>
<dbReference type="PANTHER" id="PTHR42781:SF4">
    <property type="entry name" value="SPERMIDINE_PUTRESCINE IMPORT ATP-BINDING PROTEIN POTA"/>
    <property type="match status" value="1"/>
</dbReference>
<keyword evidence="6" id="KW-0764">Sulfate transport</keyword>
<proteinExistence type="predicted"/>
<dbReference type="Proteomes" id="UP000217785">
    <property type="component" value="Unassembled WGS sequence"/>
</dbReference>
<keyword evidence="10" id="KW-1185">Reference proteome</keyword>
<dbReference type="SMART" id="SM00382">
    <property type="entry name" value="AAA"/>
    <property type="match status" value="1"/>
</dbReference>
<dbReference type="SUPFAM" id="SSF52540">
    <property type="entry name" value="P-loop containing nucleoside triphosphate hydrolases"/>
    <property type="match status" value="1"/>
</dbReference>
<feature type="domain" description="ABC transporter" evidence="8">
    <location>
        <begin position="3"/>
        <end position="237"/>
    </location>
</feature>
<dbReference type="PROSITE" id="PS00211">
    <property type="entry name" value="ABC_TRANSPORTER_1"/>
    <property type="match status" value="1"/>
</dbReference>
<dbReference type="InterPro" id="IPR041193">
    <property type="entry name" value="CysA_C"/>
</dbReference>
<evidence type="ECO:0000256" key="6">
    <source>
        <dbReference type="ARBA" id="ARBA00023032"/>
    </source>
</evidence>
<dbReference type="RefSeq" id="WP_096180433.1">
    <property type="nucleotide sequence ID" value="NZ_BDUF01000008.1"/>
</dbReference>
<dbReference type="GO" id="GO:0005524">
    <property type="term" value="F:ATP binding"/>
    <property type="evidence" value="ECO:0007669"/>
    <property type="project" value="UniProtKB-KW"/>
</dbReference>
<keyword evidence="7" id="KW-0472">Membrane</keyword>
<keyword evidence="3" id="KW-0547">Nucleotide-binding</keyword>
<dbReference type="EMBL" id="BDUF01000008">
    <property type="protein sequence ID" value="GAX88728.1"/>
    <property type="molecule type" value="Genomic_DNA"/>
</dbReference>
<dbReference type="InterPro" id="IPR024765">
    <property type="entry name" value="TOBE-like"/>
</dbReference>
<evidence type="ECO:0000259" key="8">
    <source>
        <dbReference type="PROSITE" id="PS50893"/>
    </source>
</evidence>
<dbReference type="GO" id="GO:0043190">
    <property type="term" value="C:ATP-binding cassette (ABC) transporter complex"/>
    <property type="evidence" value="ECO:0007669"/>
    <property type="project" value="InterPro"/>
</dbReference>
<keyword evidence="1" id="KW-0813">Transport</keyword>
<dbReference type="AlphaFoldDB" id="A0A292YGX0"/>
<name>A0A292YGX0_9BACL</name>
<keyword evidence="5" id="KW-1278">Translocase</keyword>
<dbReference type="InterPro" id="IPR005666">
    <property type="entry name" value="Sulph_transpt1"/>
</dbReference>
<evidence type="ECO:0000256" key="3">
    <source>
        <dbReference type="ARBA" id="ARBA00022741"/>
    </source>
</evidence>
<organism evidence="9 10">
    <name type="scientific">Effusibacillus lacus</name>
    <dbReference type="NCBI Taxonomy" id="1348429"/>
    <lineage>
        <taxon>Bacteria</taxon>
        <taxon>Bacillati</taxon>
        <taxon>Bacillota</taxon>
        <taxon>Bacilli</taxon>
        <taxon>Bacillales</taxon>
        <taxon>Alicyclobacillaceae</taxon>
        <taxon>Effusibacillus</taxon>
    </lineage>
</organism>
<dbReference type="Pfam" id="PF12857">
    <property type="entry name" value="TOBE_3"/>
    <property type="match status" value="1"/>
</dbReference>
<dbReference type="Pfam" id="PF00005">
    <property type="entry name" value="ABC_tran"/>
    <property type="match status" value="1"/>
</dbReference>
<evidence type="ECO:0000313" key="9">
    <source>
        <dbReference type="EMBL" id="GAX88728.1"/>
    </source>
</evidence>
<dbReference type="SUPFAM" id="SSF50331">
    <property type="entry name" value="MOP-like"/>
    <property type="match status" value="1"/>
</dbReference>
<dbReference type="Gene3D" id="2.40.50.100">
    <property type="match status" value="1"/>
</dbReference>